<feature type="non-terminal residue" evidence="3">
    <location>
        <position position="114"/>
    </location>
</feature>
<dbReference type="PROSITE" id="PS01295">
    <property type="entry name" value="ISPD"/>
    <property type="match status" value="1"/>
</dbReference>
<evidence type="ECO:0000256" key="1">
    <source>
        <dbReference type="ARBA" id="ARBA00022679"/>
    </source>
</evidence>
<dbReference type="PANTHER" id="PTHR32125:SF4">
    <property type="entry name" value="2-C-METHYL-D-ERYTHRITOL 4-PHOSPHATE CYTIDYLYLTRANSFERASE, CHLOROPLASTIC"/>
    <property type="match status" value="1"/>
</dbReference>
<dbReference type="AlphaFoldDB" id="A0A382LYA9"/>
<protein>
    <recommendedName>
        <fullName evidence="4">2-C-methyl-D-erythritol 4-phosphate cytidylyltransferase</fullName>
    </recommendedName>
</protein>
<proteinExistence type="predicted"/>
<dbReference type="EMBL" id="UINC01090005">
    <property type="protein sequence ID" value="SVC41570.1"/>
    <property type="molecule type" value="Genomic_DNA"/>
</dbReference>
<dbReference type="InterPro" id="IPR050088">
    <property type="entry name" value="IspD/TarI_cytidylyltransf_bact"/>
</dbReference>
<organism evidence="3">
    <name type="scientific">marine metagenome</name>
    <dbReference type="NCBI Taxonomy" id="408172"/>
    <lineage>
        <taxon>unclassified sequences</taxon>
        <taxon>metagenomes</taxon>
        <taxon>ecological metagenomes</taxon>
    </lineage>
</organism>
<evidence type="ECO:0000256" key="2">
    <source>
        <dbReference type="ARBA" id="ARBA00022695"/>
    </source>
</evidence>
<evidence type="ECO:0000313" key="3">
    <source>
        <dbReference type="EMBL" id="SVC41570.1"/>
    </source>
</evidence>
<dbReference type="InterPro" id="IPR034683">
    <property type="entry name" value="IspD/TarI"/>
</dbReference>
<dbReference type="SUPFAM" id="SSF53448">
    <property type="entry name" value="Nucleotide-diphospho-sugar transferases"/>
    <property type="match status" value="1"/>
</dbReference>
<dbReference type="GO" id="GO:0050518">
    <property type="term" value="F:2-C-methyl-D-erythritol 4-phosphate cytidylyltransferase activity"/>
    <property type="evidence" value="ECO:0007669"/>
    <property type="project" value="TreeGrafter"/>
</dbReference>
<reference evidence="3" key="1">
    <citation type="submission" date="2018-05" db="EMBL/GenBank/DDBJ databases">
        <authorList>
            <person name="Lanie J.A."/>
            <person name="Ng W.-L."/>
            <person name="Kazmierczak K.M."/>
            <person name="Andrzejewski T.M."/>
            <person name="Davidsen T.M."/>
            <person name="Wayne K.J."/>
            <person name="Tettelin H."/>
            <person name="Glass J.I."/>
            <person name="Rusch D."/>
            <person name="Podicherti R."/>
            <person name="Tsui H.-C.T."/>
            <person name="Winkler M.E."/>
        </authorList>
    </citation>
    <scope>NUCLEOTIDE SEQUENCE</scope>
</reference>
<dbReference type="Gene3D" id="3.90.550.10">
    <property type="entry name" value="Spore Coat Polysaccharide Biosynthesis Protein SpsA, Chain A"/>
    <property type="match status" value="1"/>
</dbReference>
<keyword evidence="2" id="KW-0548">Nucleotidyltransferase</keyword>
<sequence>MSLLDQFTCIIPAAGLGVRMGAEVPKQYLSVGGKAILQLTLDNLAAHQPREIIVALNVADRYFSELTFDYPLRTVMGGKQRSQSVLSALQTVNANEDSFVLVHDGVRPCLRGED</sequence>
<dbReference type="PANTHER" id="PTHR32125">
    <property type="entry name" value="2-C-METHYL-D-ERYTHRITOL 4-PHOSPHATE CYTIDYLYLTRANSFERASE, CHLOROPLASTIC"/>
    <property type="match status" value="1"/>
</dbReference>
<evidence type="ECO:0008006" key="4">
    <source>
        <dbReference type="Google" id="ProtNLM"/>
    </source>
</evidence>
<gene>
    <name evidence="3" type="ORF">METZ01_LOCUS294424</name>
</gene>
<dbReference type="Pfam" id="PF01128">
    <property type="entry name" value="IspD"/>
    <property type="match status" value="1"/>
</dbReference>
<dbReference type="InterPro" id="IPR029044">
    <property type="entry name" value="Nucleotide-diphossugar_trans"/>
</dbReference>
<dbReference type="InterPro" id="IPR018294">
    <property type="entry name" value="ISPD_synthase_CS"/>
</dbReference>
<keyword evidence="1" id="KW-0808">Transferase</keyword>
<dbReference type="GO" id="GO:0008299">
    <property type="term" value="P:isoprenoid biosynthetic process"/>
    <property type="evidence" value="ECO:0007669"/>
    <property type="project" value="InterPro"/>
</dbReference>
<accession>A0A382LYA9</accession>
<name>A0A382LYA9_9ZZZZ</name>